<accession>A0A1L9TGR3</accession>
<evidence type="ECO:0000313" key="1">
    <source>
        <dbReference type="EMBL" id="OJJ58602.1"/>
    </source>
</evidence>
<name>A0A1L9TGR3_9EURO</name>
<dbReference type="RefSeq" id="XP_040702408.1">
    <property type="nucleotide sequence ID" value="XM_040853168.1"/>
</dbReference>
<protein>
    <submittedName>
        <fullName evidence="1">Uncharacterized protein</fullName>
    </submittedName>
</protein>
<dbReference type="AlphaFoldDB" id="A0A1L9TGR3"/>
<dbReference type="OrthoDB" id="10380415at2759"/>
<organism evidence="1 2">
    <name type="scientific">Aspergillus sydowii CBS 593.65</name>
    <dbReference type="NCBI Taxonomy" id="1036612"/>
    <lineage>
        <taxon>Eukaryota</taxon>
        <taxon>Fungi</taxon>
        <taxon>Dikarya</taxon>
        <taxon>Ascomycota</taxon>
        <taxon>Pezizomycotina</taxon>
        <taxon>Eurotiomycetes</taxon>
        <taxon>Eurotiomycetidae</taxon>
        <taxon>Eurotiales</taxon>
        <taxon>Aspergillaceae</taxon>
        <taxon>Aspergillus</taxon>
        <taxon>Aspergillus subgen. Nidulantes</taxon>
    </lineage>
</organism>
<reference evidence="2" key="1">
    <citation type="journal article" date="2017" name="Genome Biol.">
        <title>Comparative genomics reveals high biological diversity and specific adaptations in the industrially and medically important fungal genus Aspergillus.</title>
        <authorList>
            <person name="de Vries R.P."/>
            <person name="Riley R."/>
            <person name="Wiebenga A."/>
            <person name="Aguilar-Osorio G."/>
            <person name="Amillis S."/>
            <person name="Uchima C.A."/>
            <person name="Anderluh G."/>
            <person name="Asadollahi M."/>
            <person name="Askin M."/>
            <person name="Barry K."/>
            <person name="Battaglia E."/>
            <person name="Bayram O."/>
            <person name="Benocci T."/>
            <person name="Braus-Stromeyer S.A."/>
            <person name="Caldana C."/>
            <person name="Canovas D."/>
            <person name="Cerqueira G.C."/>
            <person name="Chen F."/>
            <person name="Chen W."/>
            <person name="Choi C."/>
            <person name="Clum A."/>
            <person name="Dos Santos R.A."/>
            <person name="Damasio A.R."/>
            <person name="Diallinas G."/>
            <person name="Emri T."/>
            <person name="Fekete E."/>
            <person name="Flipphi M."/>
            <person name="Freyberg S."/>
            <person name="Gallo A."/>
            <person name="Gournas C."/>
            <person name="Habgood R."/>
            <person name="Hainaut M."/>
            <person name="Harispe M.L."/>
            <person name="Henrissat B."/>
            <person name="Hilden K.S."/>
            <person name="Hope R."/>
            <person name="Hossain A."/>
            <person name="Karabika E."/>
            <person name="Karaffa L."/>
            <person name="Karanyi Z."/>
            <person name="Krasevec N."/>
            <person name="Kuo A."/>
            <person name="Kusch H."/>
            <person name="LaButti K."/>
            <person name="Lagendijk E.L."/>
            <person name="Lapidus A."/>
            <person name="Levasseur A."/>
            <person name="Lindquist E."/>
            <person name="Lipzen A."/>
            <person name="Logrieco A.F."/>
            <person name="MacCabe A."/>
            <person name="Maekelae M.R."/>
            <person name="Malavazi I."/>
            <person name="Melin P."/>
            <person name="Meyer V."/>
            <person name="Mielnichuk N."/>
            <person name="Miskei M."/>
            <person name="Molnar A.P."/>
            <person name="Mule G."/>
            <person name="Ngan C.Y."/>
            <person name="Orejas M."/>
            <person name="Orosz E."/>
            <person name="Ouedraogo J.P."/>
            <person name="Overkamp K.M."/>
            <person name="Park H.-S."/>
            <person name="Perrone G."/>
            <person name="Piumi F."/>
            <person name="Punt P.J."/>
            <person name="Ram A.F."/>
            <person name="Ramon A."/>
            <person name="Rauscher S."/>
            <person name="Record E."/>
            <person name="Riano-Pachon D.M."/>
            <person name="Robert V."/>
            <person name="Roehrig J."/>
            <person name="Ruller R."/>
            <person name="Salamov A."/>
            <person name="Salih N.S."/>
            <person name="Samson R.A."/>
            <person name="Sandor E."/>
            <person name="Sanguinetti M."/>
            <person name="Schuetze T."/>
            <person name="Sepcic K."/>
            <person name="Shelest E."/>
            <person name="Sherlock G."/>
            <person name="Sophianopoulou V."/>
            <person name="Squina F.M."/>
            <person name="Sun H."/>
            <person name="Susca A."/>
            <person name="Todd R.B."/>
            <person name="Tsang A."/>
            <person name="Unkles S.E."/>
            <person name="van de Wiele N."/>
            <person name="van Rossen-Uffink D."/>
            <person name="Oliveira J.V."/>
            <person name="Vesth T.C."/>
            <person name="Visser J."/>
            <person name="Yu J.-H."/>
            <person name="Zhou M."/>
            <person name="Andersen M.R."/>
            <person name="Archer D.B."/>
            <person name="Baker S.E."/>
            <person name="Benoit I."/>
            <person name="Brakhage A.A."/>
            <person name="Braus G.H."/>
            <person name="Fischer R."/>
            <person name="Frisvad J.C."/>
            <person name="Goldman G.H."/>
            <person name="Houbraken J."/>
            <person name="Oakley B."/>
            <person name="Pocsi I."/>
            <person name="Scazzocchio C."/>
            <person name="Seiboth B."/>
            <person name="vanKuyk P.A."/>
            <person name="Wortman J."/>
            <person name="Dyer P.S."/>
            <person name="Grigoriev I.V."/>
        </authorList>
    </citation>
    <scope>NUCLEOTIDE SEQUENCE [LARGE SCALE GENOMIC DNA]</scope>
    <source>
        <strain evidence="2">CBS 593.65</strain>
    </source>
</reference>
<dbReference type="Proteomes" id="UP000184356">
    <property type="component" value="Unassembled WGS sequence"/>
</dbReference>
<keyword evidence="2" id="KW-1185">Reference proteome</keyword>
<dbReference type="EMBL" id="KV878586">
    <property type="protein sequence ID" value="OJJ58602.1"/>
    <property type="molecule type" value="Genomic_DNA"/>
</dbReference>
<evidence type="ECO:0000313" key="2">
    <source>
        <dbReference type="Proteomes" id="UP000184356"/>
    </source>
</evidence>
<sequence>MFSTQAASFLSLTVCHTHPAPNTHSNETQRQKYILGAPYTFGCLNITLYWTIPADYDRRTKNFQAFRAHPSFRLLRDTEGDWRQLWRWEFFAVTSSLGLAAHVSCHHVQMTGCGRS</sequence>
<dbReference type="GeneID" id="63769241"/>
<proteinExistence type="predicted"/>
<dbReference type="VEuPathDB" id="FungiDB:ASPSYDRAFT_958015"/>
<gene>
    <name evidence="1" type="ORF">ASPSYDRAFT_958015</name>
</gene>